<dbReference type="Proteomes" id="UP000631694">
    <property type="component" value="Unassembled WGS sequence"/>
</dbReference>
<accession>A0A931HZQ6</accession>
<dbReference type="AlphaFoldDB" id="A0A931HZQ6"/>
<evidence type="ECO:0000313" key="2">
    <source>
        <dbReference type="Proteomes" id="UP000631694"/>
    </source>
</evidence>
<proteinExistence type="predicted"/>
<name>A0A931HZQ6_9HYPH</name>
<sequence length="290" mass="32244">MERPYPIDLSVPGDIQFEPLGGPNCRIFFRRQRYGTPIARQGKLIPAPFRHDMQTYRFIVRSDPIQLDINSSGKLNIKALEISVKKYSVTTWIELFSILEMTGSNEFCVEIFTEENQKIYGGKVVNAMLTEAEACQYRNILLMLRGVEQLMIRIGRRDVQFSIEEILSSGDALRKCLDLVNISGTRFSMRLDGLPSSSGISFKGKKIGILVDTLQVGPVGVMFGAIAEITIMESLQDLLLQGEIVRQGIVEPSNSMPIETFAESFGKDVGAAFQIIGDGSGSLLKGRERP</sequence>
<comment type="caution">
    <text evidence="1">The sequence shown here is derived from an EMBL/GenBank/DDBJ whole genome shotgun (WGS) entry which is preliminary data.</text>
</comment>
<organism evidence="1 2">
    <name type="scientific">Methylobrevis albus</name>
    <dbReference type="NCBI Taxonomy" id="2793297"/>
    <lineage>
        <taxon>Bacteria</taxon>
        <taxon>Pseudomonadati</taxon>
        <taxon>Pseudomonadota</taxon>
        <taxon>Alphaproteobacteria</taxon>
        <taxon>Hyphomicrobiales</taxon>
        <taxon>Pleomorphomonadaceae</taxon>
        <taxon>Methylobrevis</taxon>
    </lineage>
</organism>
<dbReference type="RefSeq" id="WP_197309436.1">
    <property type="nucleotide sequence ID" value="NZ_JADZLT010000036.1"/>
</dbReference>
<keyword evidence="2" id="KW-1185">Reference proteome</keyword>
<reference evidence="1" key="1">
    <citation type="submission" date="2020-12" db="EMBL/GenBank/DDBJ databases">
        <title>Methylobrevis albus sp. nov., isolated from fresh water lack sediment.</title>
        <authorList>
            <person name="Zou Q."/>
        </authorList>
    </citation>
    <scope>NUCLEOTIDE SEQUENCE</scope>
    <source>
        <strain evidence="1">L22</strain>
    </source>
</reference>
<gene>
    <name evidence="1" type="ORF">I5731_00750</name>
</gene>
<dbReference type="EMBL" id="JADZLT010000036">
    <property type="protein sequence ID" value="MBH0236338.1"/>
    <property type="molecule type" value="Genomic_DNA"/>
</dbReference>
<protein>
    <submittedName>
        <fullName evidence="1">Uncharacterized protein</fullName>
    </submittedName>
</protein>
<evidence type="ECO:0000313" key="1">
    <source>
        <dbReference type="EMBL" id="MBH0236338.1"/>
    </source>
</evidence>